<feature type="region of interest" description="Important for dimerization" evidence="10">
    <location>
        <begin position="272"/>
        <end position="307"/>
    </location>
</feature>
<proteinExistence type="inferred from homology"/>
<feature type="binding site" evidence="10">
    <location>
        <position position="104"/>
    </location>
    <ligand>
        <name>substrate</name>
    </ligand>
</feature>
<feature type="binding site" evidence="10">
    <location>
        <begin position="120"/>
        <end position="122"/>
    </location>
    <ligand>
        <name>substrate</name>
    </ligand>
</feature>
<dbReference type="UniPathway" id="UPA00251">
    <property type="reaction ID" value="UER00322"/>
</dbReference>
<dbReference type="Gene3D" id="3.40.1500.10">
    <property type="entry name" value="Coproporphyrinogen III oxidase, aerobic"/>
    <property type="match status" value="1"/>
</dbReference>
<comment type="caution">
    <text evidence="11">The sequence shown here is derived from an EMBL/GenBank/DDBJ whole genome shotgun (WGS) entry which is preliminary data.</text>
</comment>
<dbReference type="GO" id="GO:0004109">
    <property type="term" value="F:coproporphyrinogen oxidase activity"/>
    <property type="evidence" value="ECO:0007669"/>
    <property type="project" value="UniProtKB-UniRule"/>
</dbReference>
<keyword evidence="4 10" id="KW-0963">Cytoplasm</keyword>
<feature type="site" description="Important for dimerization" evidence="10">
    <location>
        <position position="182"/>
    </location>
</feature>
<dbReference type="PIRSF" id="PIRSF000166">
    <property type="entry name" value="Coproporphyri_ox"/>
    <property type="match status" value="1"/>
</dbReference>
<dbReference type="HAMAP" id="MF_00333">
    <property type="entry name" value="Coprogen_oxidas"/>
    <property type="match status" value="1"/>
</dbReference>
<dbReference type="Pfam" id="PF01218">
    <property type="entry name" value="Coprogen_oxidas"/>
    <property type="match status" value="1"/>
</dbReference>
<name>A0A0A2CBN2_PROMR</name>
<dbReference type="RefSeq" id="WP_036904509.1">
    <property type="nucleotide sequence ID" value="NZ_CP138967.1"/>
</dbReference>
<keyword evidence="7 10" id="KW-0350">Heme biosynthesis</keyword>
<keyword evidence="6 10" id="KW-0560">Oxidoreductase</keyword>
<reference evidence="12" key="1">
    <citation type="journal article" date="2014" name="Sci. Data">
        <title>Genomes of diverse isolates of the marine cyanobacterium Prochlorococcus.</title>
        <authorList>
            <person name="Biller S."/>
            <person name="Berube P."/>
            <person name="Thompson J."/>
            <person name="Kelly L."/>
            <person name="Roggensack S."/>
            <person name="Awad L."/>
            <person name="Roache-Johnson K."/>
            <person name="Ding H."/>
            <person name="Giovannoni S.J."/>
            <person name="Moore L.R."/>
            <person name="Chisholm S.W."/>
        </authorList>
    </citation>
    <scope>NUCLEOTIDE SEQUENCE [LARGE SCALE GENOMIC DNA]</scope>
    <source>
        <strain evidence="12">PAC1</strain>
    </source>
</reference>
<dbReference type="GO" id="GO:0006782">
    <property type="term" value="P:protoporphyrinogen IX biosynthetic process"/>
    <property type="evidence" value="ECO:0007669"/>
    <property type="project" value="UniProtKB-UniRule"/>
</dbReference>
<evidence type="ECO:0000256" key="10">
    <source>
        <dbReference type="HAMAP-Rule" id="MF_00333"/>
    </source>
</evidence>
<dbReference type="EC" id="1.3.3.3" evidence="10"/>
<evidence type="ECO:0000256" key="9">
    <source>
        <dbReference type="ARBA" id="ARBA00023244"/>
    </source>
</evidence>
<evidence type="ECO:0000256" key="6">
    <source>
        <dbReference type="ARBA" id="ARBA00023002"/>
    </source>
</evidence>
<evidence type="ECO:0000256" key="4">
    <source>
        <dbReference type="ARBA" id="ARBA00022490"/>
    </source>
</evidence>
<comment type="cofactor">
    <cofactor evidence="10">
        <name>a divalent metal cation</name>
        <dbReference type="ChEBI" id="CHEBI:60240"/>
    </cofactor>
</comment>
<dbReference type="GO" id="GO:0005737">
    <property type="term" value="C:cytoplasm"/>
    <property type="evidence" value="ECO:0007669"/>
    <property type="project" value="UniProtKB-SubCell"/>
</dbReference>
<accession>A0A0A2CBN2</accession>
<feature type="active site" description="Proton donor" evidence="10">
    <location>
        <position position="118"/>
    </location>
</feature>
<evidence type="ECO:0000256" key="1">
    <source>
        <dbReference type="ARBA" id="ARBA00005168"/>
    </source>
</evidence>
<dbReference type="NCBIfam" id="NF003727">
    <property type="entry name" value="PRK05330.1"/>
    <property type="match status" value="1"/>
</dbReference>
<dbReference type="SUPFAM" id="SSF102886">
    <property type="entry name" value="Coproporphyrinogen III oxidase"/>
    <property type="match status" value="1"/>
</dbReference>
<dbReference type="PRINTS" id="PR00073">
    <property type="entry name" value="COPRGNOXDASE"/>
</dbReference>
<evidence type="ECO:0000256" key="7">
    <source>
        <dbReference type="ARBA" id="ARBA00023133"/>
    </source>
</evidence>
<comment type="subcellular location">
    <subcellularLocation>
        <location evidence="10">Cytoplasm</location>
    </subcellularLocation>
</comment>
<dbReference type="GO" id="GO:0042803">
    <property type="term" value="F:protein homodimerization activity"/>
    <property type="evidence" value="ECO:0007669"/>
    <property type="project" value="UniProtKB-UniRule"/>
</dbReference>
<evidence type="ECO:0000256" key="8">
    <source>
        <dbReference type="ARBA" id="ARBA00023171"/>
    </source>
</evidence>
<feature type="binding site" evidence="10">
    <location>
        <position position="152"/>
    </location>
    <ligand>
        <name>a divalent metal cation</name>
        <dbReference type="ChEBI" id="CHEBI:60240"/>
    </ligand>
</feature>
<comment type="pathway">
    <text evidence="1 10">Porphyrin-containing compound metabolism; protoporphyrin-IX biosynthesis; protoporphyrinogen-IX from coproporphyrinogen-III (O2 route): step 1/1.</text>
</comment>
<dbReference type="Proteomes" id="UP000030392">
    <property type="component" value="Unassembled WGS sequence"/>
</dbReference>
<dbReference type="AlphaFoldDB" id="A0A0A2CBN2"/>
<comment type="similarity">
    <text evidence="2 10">Belongs to the aerobic coproporphyrinogen-III oxidase family.</text>
</comment>
<keyword evidence="9 10" id="KW-0627">Porphyrin biosynthesis</keyword>
<evidence type="ECO:0000256" key="5">
    <source>
        <dbReference type="ARBA" id="ARBA00022723"/>
    </source>
</evidence>
<evidence type="ECO:0000256" key="2">
    <source>
        <dbReference type="ARBA" id="ARBA00010644"/>
    </source>
</evidence>
<comment type="catalytic activity">
    <reaction evidence="10">
        <text>coproporphyrinogen III + O2 + 2 H(+) = protoporphyrinogen IX + 2 CO2 + 2 H2O</text>
        <dbReference type="Rhea" id="RHEA:18257"/>
        <dbReference type="ChEBI" id="CHEBI:15377"/>
        <dbReference type="ChEBI" id="CHEBI:15378"/>
        <dbReference type="ChEBI" id="CHEBI:15379"/>
        <dbReference type="ChEBI" id="CHEBI:16526"/>
        <dbReference type="ChEBI" id="CHEBI:57307"/>
        <dbReference type="ChEBI" id="CHEBI:57309"/>
        <dbReference type="EC" id="1.3.3.3"/>
    </reaction>
</comment>
<evidence type="ECO:0000313" key="12">
    <source>
        <dbReference type="Proteomes" id="UP000030392"/>
    </source>
</evidence>
<protein>
    <recommendedName>
        <fullName evidence="10">Oxygen-dependent coproporphyrinogen-III oxidase</fullName>
        <shortName evidence="10">CPO</shortName>
        <shortName evidence="10">Coprogen oxidase</shortName>
        <shortName evidence="10">Coproporphyrinogenase</shortName>
        <ecNumber evidence="10">1.3.3.3</ecNumber>
    </recommendedName>
</protein>
<feature type="binding site" evidence="10">
    <location>
        <position position="108"/>
    </location>
    <ligand>
        <name>a divalent metal cation</name>
        <dbReference type="ChEBI" id="CHEBI:60240"/>
    </ligand>
</feature>
<comment type="function">
    <text evidence="10">Involved in the heme and chlorophyll biosynthesis. Catalyzes the aerobic oxidative decarboxylation of propionate groups of rings A and B of coproporphyrinogen-III to yield the vinyl groups in protoporphyrinogen-IX.</text>
</comment>
<dbReference type="GO" id="GO:0015995">
    <property type="term" value="P:chlorophyll biosynthetic process"/>
    <property type="evidence" value="ECO:0007669"/>
    <property type="project" value="UniProtKB-UniRule"/>
</dbReference>
<dbReference type="PANTHER" id="PTHR10755:SF0">
    <property type="entry name" value="OXYGEN-DEPENDENT COPROPORPHYRINOGEN-III OXIDASE, MITOCHONDRIAL"/>
    <property type="match status" value="1"/>
</dbReference>
<dbReference type="PANTHER" id="PTHR10755">
    <property type="entry name" value="COPROPORPHYRINOGEN III OXIDASE, MITOCHONDRIAL"/>
    <property type="match status" value="1"/>
</dbReference>
<feature type="binding site" evidence="10">
    <location>
        <position position="182"/>
    </location>
    <ligand>
        <name>a divalent metal cation</name>
        <dbReference type="ChEBI" id="CHEBI:60240"/>
    </ligand>
</feature>
<evidence type="ECO:0000313" key="11">
    <source>
        <dbReference type="EMBL" id="KGG21974.1"/>
    </source>
</evidence>
<dbReference type="InterPro" id="IPR001260">
    <property type="entry name" value="Coprogen_oxidase_aer"/>
</dbReference>
<keyword evidence="5 10" id="KW-0479">Metal-binding</keyword>
<evidence type="ECO:0000256" key="3">
    <source>
        <dbReference type="ARBA" id="ARBA00011738"/>
    </source>
</evidence>
<dbReference type="InterPro" id="IPR036406">
    <property type="entry name" value="Coprogen_oxidase_aer_sf"/>
</dbReference>
<dbReference type="PROSITE" id="PS01021">
    <property type="entry name" value="COPROGEN_OXIDASE"/>
    <property type="match status" value="1"/>
</dbReference>
<comment type="caution">
    <text evidence="10">Lacks conserved residue(s) required for the propagation of feature annotation.</text>
</comment>
<dbReference type="GO" id="GO:0046872">
    <property type="term" value="F:metal ion binding"/>
    <property type="evidence" value="ECO:0007669"/>
    <property type="project" value="UniProtKB-KW"/>
</dbReference>
<dbReference type="InterPro" id="IPR018375">
    <property type="entry name" value="Coprogen_oxidase_CS"/>
</dbReference>
<feature type="binding site" evidence="10">
    <location>
        <position position="118"/>
    </location>
    <ligand>
        <name>a divalent metal cation</name>
        <dbReference type="ChEBI" id="CHEBI:60240"/>
    </ligand>
</feature>
<comment type="subunit">
    <text evidence="3 10">Homodimer.</text>
</comment>
<sequence>MSSSQDQANLPANNSRDRAKKLVLELQDEICAGLETIDGDGKFLEESWERPEGGGGRSRVLKDGKIFEQGGVNFSEVHGNELPPSIISQRPEAKGHSWFATGTSMVLHPKSPYIPTVHLNYRYFEAGPVWWFGGGADLTPFYPYLSDTRHFHSCHKTACETIDKDLHKVFKPWCDEYFFLKHRNETRGVGGIFYDYQDGSGLLYKGQNANGKASQISKELGDYSLNWENLFSLAQACGKAFLPSYEPIIKKRKNQSFSTKERDFQLYRRGRYAEFNLVWDRGTIFGLQTNGRTESILMSLPPLARWEYGYKPEENSREALLTDLFTKPQDWFTDKSLEERCLTHQALD</sequence>
<dbReference type="FunFam" id="3.40.1500.10:FF:000007">
    <property type="entry name" value="Oxygen-dependent coproporphyrinogen-III oxidase"/>
    <property type="match status" value="1"/>
</dbReference>
<dbReference type="EMBL" id="JNAX01000004">
    <property type="protein sequence ID" value="KGG21974.1"/>
    <property type="molecule type" value="Genomic_DNA"/>
</dbReference>
<organism evidence="11 12">
    <name type="scientific">Prochlorococcus marinus str. PAC1</name>
    <dbReference type="NCBI Taxonomy" id="59924"/>
    <lineage>
        <taxon>Bacteria</taxon>
        <taxon>Bacillati</taxon>
        <taxon>Cyanobacteriota</taxon>
        <taxon>Cyanophyceae</taxon>
        <taxon>Synechococcales</taxon>
        <taxon>Prochlorococcaceae</taxon>
        <taxon>Prochlorococcus</taxon>
    </lineage>
</organism>
<gene>
    <name evidence="10" type="primary">hemF</name>
    <name evidence="11" type="ORF">EV03_0293</name>
</gene>
<keyword evidence="8 10" id="KW-0149">Chlorophyll biosynthesis</keyword>